<dbReference type="GeneID" id="19949781"/>
<dbReference type="GO" id="GO:0002926">
    <property type="term" value="P:tRNA wobble base 5-methoxycarbonylmethyl-2-thiouridinylation"/>
    <property type="evidence" value="ECO:0007669"/>
    <property type="project" value="TreeGrafter"/>
</dbReference>
<comment type="similarity">
    <text evidence="2 5">Belongs to the ELP1/IKA1 family.</text>
</comment>
<dbReference type="Pfam" id="PF04762">
    <property type="entry name" value="Beta-prop_ELP1_1st"/>
    <property type="match status" value="2"/>
</dbReference>
<dbReference type="InterPro" id="IPR056167">
    <property type="entry name" value="A-sol_ELP1"/>
</dbReference>
<feature type="domain" description="ELP1 first N-terminal beta-propeller" evidence="7">
    <location>
        <begin position="148"/>
        <end position="293"/>
    </location>
</feature>
<sequence>MRNLIVLDERRATLPPSSWVAQSVDAAEDRVFAMTSDGCVACLVANEVVWDCRLDGAADWLWCHYNIELEAIICASRSGAIVAIDAKDHDVEVIGHFDAGLCAVAWNATDDQVALVTGESLLITMSTSWDVLHEGLLDVPSLHAASLVSLAWRADGQFLVVNAAQQIQVWEQSNASWSRHATGRYEDGRPLTQLESTIAWSPNHTLIATSQILKSQLHVIFFERNGLRHGDFAVDAASVTHLQWNTLSDVLALGVVSSTGQARLQCWTRNNYHWYLKHERRLEDNLAALTWDLEAPYTLHILQQTGTHRTLTLEPHVHASASEMATVAVIDGCQLKRTHFQKAPIPPPMCASTISVPSPINVLAFANDMVVLVTSSGSWHLVRDGCVCPITHEDAVFTQAMQSLAWDGALFWGVPEGDATTLCMVSLDVTTGCVLRTSSLPAPINETFSSLSMDGRAVQLSSGARFHPAQRDVDESAHPLYAHWATLDHDLCVGSAGHKLFVNGALLHASVASFHLSHMYLLTTTLGAHPQLHFYLLDDLVDGKYTPVHTQPVERGAKLVTTVPSRADVILQMPRGNLEILAPRPLVLHLVAQCVASAAYAPALELCRKHRVDMNVLVDLDPPAFLANIDALLDALPPRLRSDRLCLFLTNLHPVNVCGAKYPLAPVQSMHESWDKVLEVCSAVRSALLARDAATYLTPLLTCEAKMQLLEPALLRLQALHATDKVLAEKGLQHLVFLVDVDILYDHALGLYDMALTRLVAGRTQRDPQEYLPQLAAFEALQTTKSEAYMKYAIDLSLQRFAKALTHLTADADADLALSLITSHHLYEDGLRLFRAKLSPTRRHILVAYGAHQVATGAFAAGGHTFLAAVPPALELAVDAFRKAHDWRLAMSIAARIEDYDLYTLAYEMADELLNAMGTARNPVAAAELYIHYCHDVDEGVATLVQAREWGLALQAAQLHKRRDLIETEVEPLVLQAAEDMETDINGRLATYKKHWVRLTTLREQIRLFRLHGIDGKNDDGNGLDDGASSAASAFSNMSMSSVGSHNSNRDIRFGSALSFETASHSATTSPFYAAMSAEPTSSSTPKKMPRRFRRTKIQEGSADEDAYVEKSLRGAMPAPEFLADLRQLLTMLIYFGHTPTAQALQTQLDAFLDHIQDHVPPAPVHGESTEAAWTRPDDATWKVVTRLV</sequence>
<keyword evidence="5" id="KW-0539">Nucleus</keyword>
<dbReference type="PANTHER" id="PTHR12747">
    <property type="entry name" value="ELONGATOR COMPLEX PROTEIN 1"/>
    <property type="match status" value="1"/>
</dbReference>
<dbReference type="Pfam" id="PF23925">
    <property type="entry name" value="A-sol_ELP1"/>
    <property type="match status" value="1"/>
</dbReference>
<dbReference type="OrthoDB" id="40048at2759"/>
<feature type="domain" description="ELP1 first N-terminal beta-propeller" evidence="7">
    <location>
        <begin position="60"/>
        <end position="143"/>
    </location>
</feature>
<evidence type="ECO:0000256" key="1">
    <source>
        <dbReference type="ARBA" id="ARBA00005043"/>
    </source>
</evidence>
<dbReference type="VEuPathDB" id="FungiDB:SDRG_09054"/>
<dbReference type="Pfam" id="PF23797">
    <property type="entry name" value="Beta-prop_ELP1_2nd"/>
    <property type="match status" value="1"/>
</dbReference>
<dbReference type="AlphaFoldDB" id="T0RTE3"/>
<gene>
    <name evidence="11" type="ORF">SDRG_09054</name>
</gene>
<dbReference type="InterPro" id="IPR056166">
    <property type="entry name" value="TPR_ELP1"/>
</dbReference>
<comment type="function">
    <text evidence="5">Component of the elongator complex which is required for multiple tRNA modifications, including mcm5U (5-methoxycarbonylmethyl uridine), mcm5s2U (5-methoxycarbonylmethyl-2-thiouridine), and ncm5U (5-carbamoylmethyl uridine). The elongator complex catalyzes formation of carboxymethyluridine in the wobble base at position 34 in tRNAs.</text>
</comment>
<feature type="region of interest" description="Disordered" evidence="6">
    <location>
        <begin position="1074"/>
        <end position="1093"/>
    </location>
</feature>
<evidence type="ECO:0000259" key="9">
    <source>
        <dbReference type="Pfam" id="PF23878"/>
    </source>
</evidence>
<evidence type="ECO:0000256" key="4">
    <source>
        <dbReference type="ARBA" id="ARBA00022694"/>
    </source>
</evidence>
<dbReference type="InterPro" id="IPR056164">
    <property type="entry name" value="Beta-prop_ELP1_1st"/>
</dbReference>
<keyword evidence="3 5" id="KW-0963">Cytoplasm</keyword>
<dbReference type="RefSeq" id="XP_008613187.1">
    <property type="nucleotide sequence ID" value="XM_008614965.1"/>
</dbReference>
<dbReference type="PANTHER" id="PTHR12747:SF0">
    <property type="entry name" value="ELONGATOR COMPLEX PROTEIN 1"/>
    <property type="match status" value="1"/>
</dbReference>
<evidence type="ECO:0000259" key="7">
    <source>
        <dbReference type="Pfam" id="PF04762"/>
    </source>
</evidence>
<dbReference type="eggNOG" id="KOG1920">
    <property type="taxonomic scope" value="Eukaryota"/>
</dbReference>
<keyword evidence="12" id="KW-1185">Reference proteome</keyword>
<dbReference type="UniPathway" id="UPA00988"/>
<dbReference type="OMA" id="WRESLYC"/>
<feature type="domain" description="ELP1 N-terminal second beta-propeller" evidence="8">
    <location>
        <begin position="329"/>
        <end position="381"/>
    </location>
</feature>
<dbReference type="InterPro" id="IPR011047">
    <property type="entry name" value="Quinoprotein_ADH-like_sf"/>
</dbReference>
<evidence type="ECO:0000256" key="5">
    <source>
        <dbReference type="PIRNR" id="PIRNR017233"/>
    </source>
</evidence>
<evidence type="ECO:0000259" key="8">
    <source>
        <dbReference type="Pfam" id="PF23797"/>
    </source>
</evidence>
<reference evidence="11 12" key="1">
    <citation type="submission" date="2012-04" db="EMBL/GenBank/DDBJ databases">
        <title>The Genome Sequence of Saprolegnia declina VS20.</title>
        <authorList>
            <consortium name="The Broad Institute Genome Sequencing Platform"/>
            <person name="Russ C."/>
            <person name="Nusbaum C."/>
            <person name="Tyler B."/>
            <person name="van West P."/>
            <person name="Dieguez-Uribeondo J."/>
            <person name="de Bruijn I."/>
            <person name="Tripathy S."/>
            <person name="Jiang R."/>
            <person name="Young S.K."/>
            <person name="Zeng Q."/>
            <person name="Gargeya S."/>
            <person name="Fitzgerald M."/>
            <person name="Haas B."/>
            <person name="Abouelleil A."/>
            <person name="Alvarado L."/>
            <person name="Arachchi H.M."/>
            <person name="Berlin A."/>
            <person name="Chapman S.B."/>
            <person name="Goldberg J."/>
            <person name="Griggs A."/>
            <person name="Gujja S."/>
            <person name="Hansen M."/>
            <person name="Howarth C."/>
            <person name="Imamovic A."/>
            <person name="Larimer J."/>
            <person name="McCowen C."/>
            <person name="Montmayeur A."/>
            <person name="Murphy C."/>
            <person name="Neiman D."/>
            <person name="Pearson M."/>
            <person name="Priest M."/>
            <person name="Roberts A."/>
            <person name="Saif S."/>
            <person name="Shea T."/>
            <person name="Sisk P."/>
            <person name="Sykes S."/>
            <person name="Wortman J."/>
            <person name="Nusbaum C."/>
            <person name="Birren B."/>
        </authorList>
    </citation>
    <scope>NUCLEOTIDE SEQUENCE [LARGE SCALE GENOMIC DNA]</scope>
    <source>
        <strain evidence="11 12">VS20</strain>
    </source>
</reference>
<dbReference type="InterPro" id="IPR056165">
    <property type="entry name" value="Beta-prop_ELP1_2nd"/>
</dbReference>
<evidence type="ECO:0000259" key="10">
    <source>
        <dbReference type="Pfam" id="PF23925"/>
    </source>
</evidence>
<evidence type="ECO:0000313" key="12">
    <source>
        <dbReference type="Proteomes" id="UP000030762"/>
    </source>
</evidence>
<dbReference type="Proteomes" id="UP000030762">
    <property type="component" value="Unassembled WGS sequence"/>
</dbReference>
<dbReference type="InParanoid" id="T0RTE3"/>
<dbReference type="GO" id="GO:0000049">
    <property type="term" value="F:tRNA binding"/>
    <property type="evidence" value="ECO:0007669"/>
    <property type="project" value="TreeGrafter"/>
</dbReference>
<evidence type="ECO:0000256" key="2">
    <source>
        <dbReference type="ARBA" id="ARBA00006086"/>
    </source>
</evidence>
<evidence type="ECO:0000256" key="3">
    <source>
        <dbReference type="ARBA" id="ARBA00022490"/>
    </source>
</evidence>
<evidence type="ECO:0000256" key="6">
    <source>
        <dbReference type="SAM" id="MobiDB-lite"/>
    </source>
</evidence>
<dbReference type="GO" id="GO:0033588">
    <property type="term" value="C:elongator holoenzyme complex"/>
    <property type="evidence" value="ECO:0007669"/>
    <property type="project" value="InterPro"/>
</dbReference>
<feature type="domain" description="ELP1 alpha-solenoid" evidence="10">
    <location>
        <begin position="584"/>
        <end position="775"/>
    </location>
</feature>
<dbReference type="SUPFAM" id="SSF50998">
    <property type="entry name" value="Quinoprotein alcohol dehydrogenase-like"/>
    <property type="match status" value="1"/>
</dbReference>
<dbReference type="Pfam" id="PF23878">
    <property type="entry name" value="TPR_ELP1"/>
    <property type="match status" value="1"/>
</dbReference>
<keyword evidence="4" id="KW-0819">tRNA processing</keyword>
<dbReference type="GO" id="GO:0005829">
    <property type="term" value="C:cytosol"/>
    <property type="evidence" value="ECO:0007669"/>
    <property type="project" value="TreeGrafter"/>
</dbReference>
<accession>T0RTE3</accession>
<dbReference type="GO" id="GO:0005634">
    <property type="term" value="C:nucleus"/>
    <property type="evidence" value="ECO:0007669"/>
    <property type="project" value="UniProtKB-SubCell"/>
</dbReference>
<comment type="pathway">
    <text evidence="1">tRNA modification; 5-methoxycarbonylmethyl-2-thiouridine-tRNA biosynthesis.</text>
</comment>
<dbReference type="STRING" id="1156394.T0RTE3"/>
<dbReference type="InterPro" id="IPR006849">
    <property type="entry name" value="Elp1"/>
</dbReference>
<proteinExistence type="inferred from homology"/>
<evidence type="ECO:0000313" key="11">
    <source>
        <dbReference type="EMBL" id="EQC33547.1"/>
    </source>
</evidence>
<dbReference type="EMBL" id="JH767159">
    <property type="protein sequence ID" value="EQC33547.1"/>
    <property type="molecule type" value="Genomic_DNA"/>
</dbReference>
<organism evidence="11 12">
    <name type="scientific">Saprolegnia diclina (strain VS20)</name>
    <dbReference type="NCBI Taxonomy" id="1156394"/>
    <lineage>
        <taxon>Eukaryota</taxon>
        <taxon>Sar</taxon>
        <taxon>Stramenopiles</taxon>
        <taxon>Oomycota</taxon>
        <taxon>Saprolegniomycetes</taxon>
        <taxon>Saprolegniales</taxon>
        <taxon>Saprolegniaceae</taxon>
        <taxon>Saprolegnia</taxon>
    </lineage>
</organism>
<protein>
    <recommendedName>
        <fullName evidence="5">Elongator complex protein 1</fullName>
    </recommendedName>
</protein>
<name>T0RTE3_SAPDV</name>
<feature type="domain" description="ELP1 TPR" evidence="9">
    <location>
        <begin position="789"/>
        <end position="951"/>
    </location>
</feature>
<comment type="subcellular location">
    <subcellularLocation>
        <location evidence="5">Cytoplasm</location>
    </subcellularLocation>
    <subcellularLocation>
        <location evidence="5">Nucleus</location>
    </subcellularLocation>
</comment>
<dbReference type="PIRSF" id="PIRSF017233">
    <property type="entry name" value="IKAP"/>
    <property type="match status" value="1"/>
</dbReference>